<feature type="transmembrane region" description="Helical" evidence="7">
    <location>
        <begin position="12"/>
        <end position="37"/>
    </location>
</feature>
<keyword evidence="4 7" id="KW-0812">Transmembrane</keyword>
<protein>
    <submittedName>
        <fullName evidence="8">Conserved hypothetical integral membrane protein</fullName>
    </submittedName>
</protein>
<dbReference type="EMBL" id="FNQF01000005">
    <property type="protein sequence ID" value="SEA36620.1"/>
    <property type="molecule type" value="Genomic_DNA"/>
</dbReference>
<dbReference type="STRING" id="908615.SAMN05421540_10572"/>
<feature type="transmembrane region" description="Helical" evidence="7">
    <location>
        <begin position="111"/>
        <end position="132"/>
    </location>
</feature>
<evidence type="ECO:0000313" key="8">
    <source>
        <dbReference type="EMBL" id="SEA36620.1"/>
    </source>
</evidence>
<dbReference type="InterPro" id="IPR018383">
    <property type="entry name" value="UPF0324_pro"/>
</dbReference>
<evidence type="ECO:0000313" key="9">
    <source>
        <dbReference type="Proteomes" id="UP000198820"/>
    </source>
</evidence>
<keyword evidence="6 7" id="KW-0472">Membrane</keyword>
<sequence>MQLKLSPLVAKALFLILAVLCLTPFVSSPIALFLGFIVTNIVYNPFKKYTGKIVSWLLKICVVGLGFGMNLNNTLEVGKEGLSLTVFTIITTLVLGFLIGKLLKLDKKIAYLISSGTAICGGSAIAAVSAVIQAKEKQISIALGVVFFLNALALFVFPIFGHMLDLSQADFGLWSAIAIHDTSSVVGAALAYGEEALEIAVTVKLARALWIIPLSIVTMFIFKGQSGKIKIPWFILLFVLAVIINSYVDLPNFIEAGVPMISKQLLVLTLFLVGSGLTIQSIKESGAQPIVLGMTLWIIISVTSLSYILFLQ</sequence>
<feature type="transmembrane region" description="Helical" evidence="7">
    <location>
        <begin position="205"/>
        <end position="222"/>
    </location>
</feature>
<dbReference type="GO" id="GO:0005886">
    <property type="term" value="C:plasma membrane"/>
    <property type="evidence" value="ECO:0007669"/>
    <property type="project" value="UniProtKB-SubCell"/>
</dbReference>
<keyword evidence="5 7" id="KW-1133">Transmembrane helix</keyword>
<feature type="transmembrane region" description="Helical" evidence="7">
    <location>
        <begin position="260"/>
        <end position="279"/>
    </location>
</feature>
<organism evidence="8 9">
    <name type="scientific">Psychroflexus halocasei</name>
    <dbReference type="NCBI Taxonomy" id="908615"/>
    <lineage>
        <taxon>Bacteria</taxon>
        <taxon>Pseudomonadati</taxon>
        <taxon>Bacteroidota</taxon>
        <taxon>Flavobacteriia</taxon>
        <taxon>Flavobacteriales</taxon>
        <taxon>Flavobacteriaceae</taxon>
        <taxon>Psychroflexus</taxon>
    </lineage>
</organism>
<feature type="transmembrane region" description="Helical" evidence="7">
    <location>
        <begin position="291"/>
        <end position="310"/>
    </location>
</feature>
<accession>A0A1H4AL24</accession>
<feature type="transmembrane region" description="Helical" evidence="7">
    <location>
        <begin position="231"/>
        <end position="248"/>
    </location>
</feature>
<feature type="transmembrane region" description="Helical" evidence="7">
    <location>
        <begin position="49"/>
        <end position="69"/>
    </location>
</feature>
<dbReference type="PANTHER" id="PTHR30106:SF1">
    <property type="entry name" value="UPF0324 MEMBRANE PROTEIN FN0533"/>
    <property type="match status" value="1"/>
</dbReference>
<keyword evidence="9" id="KW-1185">Reference proteome</keyword>
<evidence type="ECO:0000256" key="4">
    <source>
        <dbReference type="ARBA" id="ARBA00022692"/>
    </source>
</evidence>
<dbReference type="AlphaFoldDB" id="A0A1H4AL24"/>
<gene>
    <name evidence="8" type="ORF">SAMN05421540_10572</name>
</gene>
<proteinExistence type="inferred from homology"/>
<evidence type="ECO:0000256" key="3">
    <source>
        <dbReference type="ARBA" id="ARBA00022475"/>
    </source>
</evidence>
<evidence type="ECO:0000256" key="5">
    <source>
        <dbReference type="ARBA" id="ARBA00022989"/>
    </source>
</evidence>
<feature type="transmembrane region" description="Helical" evidence="7">
    <location>
        <begin position="81"/>
        <end position="99"/>
    </location>
</feature>
<reference evidence="8 9" key="1">
    <citation type="submission" date="2016-10" db="EMBL/GenBank/DDBJ databases">
        <authorList>
            <person name="de Groot N.N."/>
        </authorList>
    </citation>
    <scope>NUCLEOTIDE SEQUENCE [LARGE SCALE GENOMIC DNA]</scope>
    <source>
        <strain evidence="8 9">DSM 23581</strain>
    </source>
</reference>
<comment type="subcellular location">
    <subcellularLocation>
        <location evidence="1">Cell membrane</location>
        <topology evidence="1">Multi-pass membrane protein</topology>
    </subcellularLocation>
</comment>
<evidence type="ECO:0000256" key="7">
    <source>
        <dbReference type="SAM" id="Phobius"/>
    </source>
</evidence>
<evidence type="ECO:0000256" key="2">
    <source>
        <dbReference type="ARBA" id="ARBA00007977"/>
    </source>
</evidence>
<feature type="transmembrane region" description="Helical" evidence="7">
    <location>
        <begin position="138"/>
        <end position="160"/>
    </location>
</feature>
<comment type="similarity">
    <text evidence="2">Belongs to the UPF0324 family.</text>
</comment>
<feature type="transmembrane region" description="Helical" evidence="7">
    <location>
        <begin position="172"/>
        <end position="193"/>
    </location>
</feature>
<dbReference type="RefSeq" id="WP_093243761.1">
    <property type="nucleotide sequence ID" value="NZ_FNQF01000005.1"/>
</dbReference>
<evidence type="ECO:0000256" key="1">
    <source>
        <dbReference type="ARBA" id="ARBA00004651"/>
    </source>
</evidence>
<evidence type="ECO:0000256" key="6">
    <source>
        <dbReference type="ARBA" id="ARBA00023136"/>
    </source>
</evidence>
<dbReference type="Pfam" id="PF03601">
    <property type="entry name" value="Cons_hypoth698"/>
    <property type="match status" value="1"/>
</dbReference>
<name>A0A1H4AL24_9FLAO</name>
<dbReference type="Proteomes" id="UP000198820">
    <property type="component" value="Unassembled WGS sequence"/>
</dbReference>
<keyword evidence="3" id="KW-1003">Cell membrane</keyword>
<dbReference type="PANTHER" id="PTHR30106">
    <property type="entry name" value="INNER MEMBRANE PROTEIN YEIH-RELATED"/>
    <property type="match status" value="1"/>
</dbReference>